<accession>A0A564ZDA1</accession>
<evidence type="ECO:0000313" key="1">
    <source>
        <dbReference type="EMBL" id="VUZ57481.1"/>
    </source>
</evidence>
<evidence type="ECO:0000313" key="2">
    <source>
        <dbReference type="Proteomes" id="UP000321570"/>
    </source>
</evidence>
<keyword evidence="2" id="KW-1185">Reference proteome</keyword>
<organism evidence="1 2">
    <name type="scientific">Hymenolepis diminuta</name>
    <name type="common">Rat tapeworm</name>
    <dbReference type="NCBI Taxonomy" id="6216"/>
    <lineage>
        <taxon>Eukaryota</taxon>
        <taxon>Metazoa</taxon>
        <taxon>Spiralia</taxon>
        <taxon>Lophotrochozoa</taxon>
        <taxon>Platyhelminthes</taxon>
        <taxon>Cestoda</taxon>
        <taxon>Eucestoda</taxon>
        <taxon>Cyclophyllidea</taxon>
        <taxon>Hymenolepididae</taxon>
        <taxon>Hymenolepis</taxon>
    </lineage>
</organism>
<dbReference type="EMBL" id="CABIJS010000719">
    <property type="protein sequence ID" value="VUZ57481.1"/>
    <property type="molecule type" value="Genomic_DNA"/>
</dbReference>
<dbReference type="AlphaFoldDB" id="A0A564ZDA1"/>
<sequence length="89" mass="9954">MCYSVSMISMPCSRVWCPSCMQQCLGSHYLCHNRILLSNGNRLQLVHAVEVGICLKNILSSSIGVNSAERLDIKKAVAHRPPHYSLFVH</sequence>
<dbReference type="Proteomes" id="UP000321570">
    <property type="component" value="Unassembled WGS sequence"/>
</dbReference>
<proteinExistence type="predicted"/>
<name>A0A564ZDA1_HYMDI</name>
<protein>
    <submittedName>
        <fullName evidence="1">Uncharacterized protein</fullName>
    </submittedName>
</protein>
<gene>
    <name evidence="1" type="ORF">WMSIL1_LOCUS15113</name>
</gene>
<reference evidence="1 2" key="1">
    <citation type="submission" date="2019-07" db="EMBL/GenBank/DDBJ databases">
        <authorList>
            <person name="Jastrzebski P J."/>
            <person name="Paukszto L."/>
            <person name="Jastrzebski P J."/>
        </authorList>
    </citation>
    <scope>NUCLEOTIDE SEQUENCE [LARGE SCALE GENOMIC DNA]</scope>
    <source>
        <strain evidence="1 2">WMS-il1</strain>
    </source>
</reference>